<reference evidence="2 3" key="1">
    <citation type="journal article" date="2021" name="Microorganisms">
        <title>Acidisoma silvae sp. nov. and Acidisomacellulosilytica sp. nov., Two Acidophilic Bacteria Isolated from Decaying Wood, Hydrolyzing Cellulose and Producing Poly-3-hydroxybutyrate.</title>
        <authorList>
            <person name="Mieszkin S."/>
            <person name="Pouder E."/>
            <person name="Uroz S."/>
            <person name="Simon-Colin C."/>
            <person name="Alain K."/>
        </authorList>
    </citation>
    <scope>NUCLEOTIDE SEQUENCE [LARGE SCALE GENOMIC DNA]</scope>
    <source>
        <strain evidence="2 3">HW T5.17</strain>
    </source>
</reference>
<proteinExistence type="predicted"/>
<dbReference type="AlphaFoldDB" id="A0A963Z8W4"/>
<gene>
    <name evidence="2" type="ORF">ACELLULO517_27445</name>
</gene>
<evidence type="ECO:0000313" key="2">
    <source>
        <dbReference type="EMBL" id="MCB8884003.1"/>
    </source>
</evidence>
<protein>
    <submittedName>
        <fullName evidence="2">Uncharacterized protein</fullName>
    </submittedName>
</protein>
<keyword evidence="3" id="KW-1185">Reference proteome</keyword>
<comment type="caution">
    <text evidence="2">The sequence shown here is derived from an EMBL/GenBank/DDBJ whole genome shotgun (WGS) entry which is preliminary data.</text>
</comment>
<evidence type="ECO:0000256" key="1">
    <source>
        <dbReference type="SAM" id="MobiDB-lite"/>
    </source>
</evidence>
<evidence type="ECO:0000313" key="3">
    <source>
        <dbReference type="Proteomes" id="UP000721844"/>
    </source>
</evidence>
<dbReference type="RefSeq" id="WP_227310744.1">
    <property type="nucleotide sequence ID" value="NZ_JAESVA010000020.1"/>
</dbReference>
<dbReference type="Proteomes" id="UP000721844">
    <property type="component" value="Unassembled WGS sequence"/>
</dbReference>
<name>A0A963Z8W4_9PROT</name>
<accession>A0A963Z8W4</accession>
<dbReference type="EMBL" id="JAESVA010000020">
    <property type="protein sequence ID" value="MCB8884003.1"/>
    <property type="molecule type" value="Genomic_DNA"/>
</dbReference>
<organism evidence="2 3">
    <name type="scientific">Acidisoma cellulosilyticum</name>
    <dbReference type="NCBI Taxonomy" id="2802395"/>
    <lineage>
        <taxon>Bacteria</taxon>
        <taxon>Pseudomonadati</taxon>
        <taxon>Pseudomonadota</taxon>
        <taxon>Alphaproteobacteria</taxon>
        <taxon>Acetobacterales</taxon>
        <taxon>Acidocellaceae</taxon>
        <taxon>Acidisoma</taxon>
    </lineage>
</organism>
<sequence>MSKADRAYARKRMLPSPDVKLPPPRRGRSSGRPVGLVGTFPLVDIDGHPDADLLKACAIATGLIDRHAPVLGSRLSPAETDTLTVAIDAIIRTQALTGIGVQMKAIFVMGDGNPMHCCSSIALYESVIRDFLRIGVAA</sequence>
<feature type="region of interest" description="Disordered" evidence="1">
    <location>
        <begin position="1"/>
        <end position="33"/>
    </location>
</feature>